<dbReference type="Gene3D" id="3.90.1300.10">
    <property type="entry name" value="Amidase signature (AS) domain"/>
    <property type="match status" value="1"/>
</dbReference>
<dbReference type="GO" id="GO:0004039">
    <property type="term" value="F:allophanate hydrolase activity"/>
    <property type="evidence" value="ECO:0007669"/>
    <property type="project" value="UniProtKB-EC"/>
</dbReference>
<dbReference type="PANTHER" id="PTHR11895">
    <property type="entry name" value="TRANSAMIDASE"/>
    <property type="match status" value="1"/>
</dbReference>
<dbReference type="PANTHER" id="PTHR11895:SF169">
    <property type="entry name" value="GLUTAMYL-TRNA(GLN) AMIDOTRANSFERASE"/>
    <property type="match status" value="1"/>
</dbReference>
<comment type="caution">
    <text evidence="3">The sequence shown here is derived from an EMBL/GenBank/DDBJ whole genome shotgun (WGS) entry which is preliminary data.</text>
</comment>
<dbReference type="OrthoDB" id="7245165at2"/>
<dbReference type="Gene3D" id="1.20.58.1700">
    <property type="match status" value="1"/>
</dbReference>
<dbReference type="InterPro" id="IPR023631">
    <property type="entry name" value="Amidase_dom"/>
</dbReference>
<dbReference type="EMBL" id="SADE01000001">
    <property type="protein sequence ID" value="RVU39853.1"/>
    <property type="molecule type" value="Genomic_DNA"/>
</dbReference>
<keyword evidence="3" id="KW-0378">Hydrolase</keyword>
<feature type="domain" description="Amidase" evidence="1">
    <location>
        <begin position="30"/>
        <end position="432"/>
    </location>
</feature>
<dbReference type="Gene3D" id="3.10.490.10">
    <property type="entry name" value="Gamma-glutamyl cyclotransferase-like"/>
    <property type="match status" value="1"/>
</dbReference>
<protein>
    <submittedName>
        <fullName evidence="3">Allophanate hydrolase</fullName>
        <ecNumber evidence="3">3.5.1.54</ecNumber>
    </submittedName>
</protein>
<dbReference type="InterPro" id="IPR053844">
    <property type="entry name" value="AH_C"/>
</dbReference>
<dbReference type="InterPro" id="IPR036928">
    <property type="entry name" value="AS_sf"/>
</dbReference>
<dbReference type="SUPFAM" id="SSF75304">
    <property type="entry name" value="Amidase signature (AS) enzymes"/>
    <property type="match status" value="1"/>
</dbReference>
<dbReference type="InterPro" id="IPR000120">
    <property type="entry name" value="Amidase"/>
</dbReference>
<feature type="domain" description="Allophanate hydrolase C-terminal" evidence="2">
    <location>
        <begin position="468"/>
        <end position="591"/>
    </location>
</feature>
<evidence type="ECO:0000259" key="1">
    <source>
        <dbReference type="Pfam" id="PF01425"/>
    </source>
</evidence>
<proteinExistence type="predicted"/>
<organism evidence="3 4">
    <name type="scientific">Hwanghaeella grinnelliae</name>
    <dbReference type="NCBI Taxonomy" id="2500179"/>
    <lineage>
        <taxon>Bacteria</taxon>
        <taxon>Pseudomonadati</taxon>
        <taxon>Pseudomonadota</taxon>
        <taxon>Alphaproteobacteria</taxon>
        <taxon>Rhodospirillales</taxon>
        <taxon>Rhodospirillaceae</taxon>
        <taxon>Hwanghaeella</taxon>
    </lineage>
</organism>
<dbReference type="AlphaFoldDB" id="A0A3S2WDD1"/>
<dbReference type="Pfam" id="PF21986">
    <property type="entry name" value="AH_C"/>
    <property type="match status" value="1"/>
</dbReference>
<sequence length="596" mass="62942">MLDLSLDSLASAYASGDLTPSVLVARLCDAIDAYEAVDPAVWIHRISKQDLLDRAAELEAGAAADRGPLFGIPFAVKDNVDVAGLPSTMGCPAPLYIAEETSFAVQNLLDAGAILVGKTNLDQFATGLVGVRSPYGAPRCVFNRDYVSGGSSSGSAVAVAAGLATFSFGTDTAGSGRVPAGFNNIVGIKPTRGLLSTSGVFPANKTLDCLSIFALSTADGDRIRRVAEGFDPEDPFSRAGAPVPLPLENPRIGIPMPDQLTFFGDDAAAELFNTAVEKAETLGWEIVTFDYEPFRATAELLYGSAWVAERLAAVKPYLDKDLHPVTRQIIEDAGGFDATDAFEAIYAAQRLHTRCAMIAKDFDLILVPTSPTIYRVDAVEDDPITLNSNLGTYTNFVNLLDMAAVSVPAGFRANGLPFGVTLVGPGQSDDALAVLADRLHRGLHPRSGMQDSPLAAPALSVRDSDGLVTVCVVGAHLTGMPLNSQLTERNATLLETTRTAPDYRFYALADSVPPKPGLSRDPNFDGPGIEVELWQMPMESFGSFVALIPQPLGIGTVTLADGRNVKGFICEPAGIATATEITHYGGWRAYRADAAA</sequence>
<reference evidence="4" key="1">
    <citation type="submission" date="2019-01" db="EMBL/GenBank/DDBJ databases">
        <title>Gri0909 isolated from a small marine red alga.</title>
        <authorList>
            <person name="Kim J."/>
            <person name="Jeong S.E."/>
            <person name="Jeon C.O."/>
        </authorList>
    </citation>
    <scope>NUCLEOTIDE SEQUENCE [LARGE SCALE GENOMIC DNA]</scope>
    <source>
        <strain evidence="4">Gri0909</strain>
    </source>
</reference>
<keyword evidence="4" id="KW-1185">Reference proteome</keyword>
<evidence type="ECO:0000259" key="2">
    <source>
        <dbReference type="Pfam" id="PF21986"/>
    </source>
</evidence>
<dbReference type="InterPro" id="IPR014085">
    <property type="entry name" value="Allophanate_hydrolase"/>
</dbReference>
<name>A0A3S2WDD1_9PROT</name>
<dbReference type="NCBIfam" id="NF006043">
    <property type="entry name" value="PRK08186.1"/>
    <property type="match status" value="1"/>
</dbReference>
<evidence type="ECO:0000313" key="3">
    <source>
        <dbReference type="EMBL" id="RVU39853.1"/>
    </source>
</evidence>
<evidence type="ECO:0000313" key="4">
    <source>
        <dbReference type="Proteomes" id="UP000287447"/>
    </source>
</evidence>
<dbReference type="Proteomes" id="UP000287447">
    <property type="component" value="Unassembled WGS sequence"/>
</dbReference>
<gene>
    <name evidence="3" type="primary">atzF</name>
    <name evidence="3" type="ORF">EOI86_10650</name>
</gene>
<dbReference type="NCBIfam" id="TIGR02713">
    <property type="entry name" value="allophanate_hyd"/>
    <property type="match status" value="1"/>
</dbReference>
<dbReference type="EC" id="3.5.1.54" evidence="3"/>
<accession>A0A3S2WDD1</accession>
<dbReference type="Pfam" id="PF01425">
    <property type="entry name" value="Amidase"/>
    <property type="match status" value="1"/>
</dbReference>